<dbReference type="EMBL" id="CAJOBI010086340">
    <property type="protein sequence ID" value="CAF4520484.1"/>
    <property type="molecule type" value="Genomic_DNA"/>
</dbReference>
<organism evidence="1 3">
    <name type="scientific">Rotaria magnacalcarata</name>
    <dbReference type="NCBI Taxonomy" id="392030"/>
    <lineage>
        <taxon>Eukaryota</taxon>
        <taxon>Metazoa</taxon>
        <taxon>Spiralia</taxon>
        <taxon>Gnathifera</taxon>
        <taxon>Rotifera</taxon>
        <taxon>Eurotatoria</taxon>
        <taxon>Bdelloidea</taxon>
        <taxon>Philodinida</taxon>
        <taxon>Philodinidae</taxon>
        <taxon>Rotaria</taxon>
    </lineage>
</organism>
<dbReference type="Proteomes" id="UP000676336">
    <property type="component" value="Unassembled WGS sequence"/>
</dbReference>
<dbReference type="InterPro" id="IPR011043">
    <property type="entry name" value="Gal_Oxase/kelch_b-propeller"/>
</dbReference>
<gene>
    <name evidence="1" type="ORF">MBJ925_LOCUS37716</name>
    <name evidence="2" type="ORF">SMN809_LOCUS35795</name>
</gene>
<comment type="caution">
    <text evidence="1">The sequence shown here is derived from an EMBL/GenBank/DDBJ whole genome shotgun (WGS) entry which is preliminary data.</text>
</comment>
<dbReference type="Proteomes" id="UP000663824">
    <property type="component" value="Unassembled WGS sequence"/>
</dbReference>
<protein>
    <submittedName>
        <fullName evidence="1">Uncharacterized protein</fullName>
    </submittedName>
</protein>
<dbReference type="AlphaFoldDB" id="A0A817A7P9"/>
<evidence type="ECO:0000313" key="2">
    <source>
        <dbReference type="EMBL" id="CAF4520484.1"/>
    </source>
</evidence>
<dbReference type="EMBL" id="CAJNRE010020991">
    <property type="protein sequence ID" value="CAF2248136.1"/>
    <property type="molecule type" value="Genomic_DNA"/>
</dbReference>
<dbReference type="SUPFAM" id="SSF50965">
    <property type="entry name" value="Galactose oxidase, central domain"/>
    <property type="match status" value="1"/>
</dbReference>
<name>A0A817A7P9_9BILA</name>
<proteinExistence type="predicted"/>
<reference evidence="1" key="1">
    <citation type="submission" date="2021-02" db="EMBL/GenBank/DDBJ databases">
        <authorList>
            <person name="Nowell W R."/>
        </authorList>
    </citation>
    <scope>NUCLEOTIDE SEQUENCE</scope>
</reference>
<sequence>MSFARCQHTALYIRADNSVCIIGDVNSNDLPVKRMEKFFLDCNCFKEFGSQDFVRKTDSAALICQDNICLVTETPTTIGLLNSINGTVSNLLSFNMTTGKTYSWSLTFLSSSGRVLLIGKSILQYYLFDPLSFKISLISETMSTVQSGYAVSFIPIVNRLLVTGVQNPRILGFSALITDKADLYDDATNRLLPLKLQMQMPRV</sequence>
<evidence type="ECO:0000313" key="3">
    <source>
        <dbReference type="Proteomes" id="UP000663824"/>
    </source>
</evidence>
<accession>A0A817A7P9</accession>
<evidence type="ECO:0000313" key="1">
    <source>
        <dbReference type="EMBL" id="CAF2248136.1"/>
    </source>
</evidence>